<sequence length="412" mass="45295">MKPRPDSASTTPAEQKLDDKDIQLWGRHTGLTNRAGDVVKVLREKFEPEMCTIAWAKMYEMLAAFELFDIKSSNAINSPAHAQMSVHLCEAPGAFIAATNHYMQTKQAPIAWPWLANSLNPYFEGNDQGAMIDDDALIQATPEHWCFGGDASGDIRKLVNIQAITTEAARICSTKCCAGASLVTADGSIDCQENPNEQESTTASLHYCEMATAIGVLQPGGSLEWPKHHKLQVLRRDGFLAPFHELRGDANNTLGLHQKRAKPAGTLEQRREHYKKRRLQHSGGATPESSQEILQIVTPALSSGVSSMMERMGYVHGKGLGARQQGITEPVTGAQQQQRTGLGYGMGPSSENSKAIQPDTVMLSMGEALSAAEIRSWSTSFQASLLQHDHYLANYWSLCRCQFKSWLPRLSK</sequence>
<evidence type="ECO:0000259" key="9">
    <source>
        <dbReference type="PROSITE" id="PS51614"/>
    </source>
</evidence>
<evidence type="ECO:0000256" key="1">
    <source>
        <dbReference type="ARBA" id="ARBA00012770"/>
    </source>
</evidence>
<keyword evidence="5" id="KW-0949">S-adenosyl-L-methionine</keyword>
<feature type="domain" description="G-patch" evidence="8">
    <location>
        <begin position="301"/>
        <end position="347"/>
    </location>
</feature>
<dbReference type="EC" id="2.1.1.296" evidence="1"/>
<dbReference type="PROSITE" id="PS51614">
    <property type="entry name" value="SAM_MT_ADRIFT"/>
    <property type="match status" value="1"/>
</dbReference>
<dbReference type="Proteomes" id="UP001485043">
    <property type="component" value="Unassembled WGS sequence"/>
</dbReference>
<protein>
    <recommendedName>
        <fullName evidence="2">Cap-specific mRNA (nucleoside-2'-O-)-methyltransferase 2</fullName>
        <ecNumber evidence="1">2.1.1.296</ecNumber>
    </recommendedName>
</protein>
<evidence type="ECO:0000313" key="11">
    <source>
        <dbReference type="Proteomes" id="UP001485043"/>
    </source>
</evidence>
<comment type="catalytic activity">
    <reaction evidence="6">
        <text>a 5'-end (N(7)-methyl 5'-triphosphoguanosine)-(2'-O-methyl-ribonucleoside)-(ribonucleotide) in mRNA + S-adenosyl-L-methionine = a 5'-end (N(7)-methyl 5'-triphosphoguanosine)-(2'-O-methyl-ribonucleoside)-(2'-O-methyl-ribonucleotide) in mRNA + S-adenosyl-L-homocysteine + H(+)</text>
        <dbReference type="Rhea" id="RHEA:67024"/>
        <dbReference type="Rhea" id="RHEA-COMP:17169"/>
        <dbReference type="Rhea" id="RHEA-COMP:17170"/>
        <dbReference type="ChEBI" id="CHEBI:15378"/>
        <dbReference type="ChEBI" id="CHEBI:57856"/>
        <dbReference type="ChEBI" id="CHEBI:59789"/>
        <dbReference type="ChEBI" id="CHEBI:167612"/>
        <dbReference type="ChEBI" id="CHEBI:167614"/>
        <dbReference type="EC" id="2.1.1.296"/>
    </reaction>
</comment>
<dbReference type="GO" id="GO:0005737">
    <property type="term" value="C:cytoplasm"/>
    <property type="evidence" value="ECO:0007669"/>
    <property type="project" value="TreeGrafter"/>
</dbReference>
<dbReference type="GO" id="GO:0032259">
    <property type="term" value="P:methylation"/>
    <property type="evidence" value="ECO:0007669"/>
    <property type="project" value="UniProtKB-KW"/>
</dbReference>
<feature type="region of interest" description="Disordered" evidence="7">
    <location>
        <begin position="259"/>
        <end position="291"/>
    </location>
</feature>
<evidence type="ECO:0000259" key="8">
    <source>
        <dbReference type="PROSITE" id="PS50174"/>
    </source>
</evidence>
<dbReference type="GO" id="GO:0003676">
    <property type="term" value="F:nucleic acid binding"/>
    <property type="evidence" value="ECO:0007669"/>
    <property type="project" value="InterPro"/>
</dbReference>
<dbReference type="InterPro" id="IPR002877">
    <property type="entry name" value="RNA_MeTrfase_FtsJ_dom"/>
</dbReference>
<dbReference type="EMBL" id="JALJOV010000028">
    <property type="protein sequence ID" value="KAK9868444.1"/>
    <property type="molecule type" value="Genomic_DNA"/>
</dbReference>
<keyword evidence="3" id="KW-0489">Methyltransferase</keyword>
<dbReference type="GO" id="GO:0004483">
    <property type="term" value="F:methyltransferase cap1 activity"/>
    <property type="evidence" value="ECO:0007669"/>
    <property type="project" value="TreeGrafter"/>
</dbReference>
<dbReference type="Gene3D" id="3.40.50.12760">
    <property type="match status" value="1"/>
</dbReference>
<dbReference type="SMART" id="SM00443">
    <property type="entry name" value="G_patch"/>
    <property type="match status" value="1"/>
</dbReference>
<reference evidence="10 11" key="1">
    <citation type="journal article" date="2024" name="Nat. Commun.">
        <title>Phylogenomics reveals the evolutionary origins of lichenization in chlorophyte algae.</title>
        <authorList>
            <person name="Puginier C."/>
            <person name="Libourel C."/>
            <person name="Otte J."/>
            <person name="Skaloud P."/>
            <person name="Haon M."/>
            <person name="Grisel S."/>
            <person name="Petersen M."/>
            <person name="Berrin J.G."/>
            <person name="Delaux P.M."/>
            <person name="Dal Grande F."/>
            <person name="Keller J."/>
        </authorList>
    </citation>
    <scope>NUCLEOTIDE SEQUENCE [LARGE SCALE GENOMIC DNA]</scope>
    <source>
        <strain evidence="10 11">SAG 2523</strain>
    </source>
</reference>
<feature type="domain" description="Adrift-type SAM-dependent 2'-O-MTase" evidence="9">
    <location>
        <begin position="49"/>
        <end position="223"/>
    </location>
</feature>
<dbReference type="PANTHER" id="PTHR16121:SF2">
    <property type="entry name" value="CAP-SPECIFIC MRNA (NUCLEOSIDE-2'-O-)-METHYLTRANSFERASE 2"/>
    <property type="match status" value="1"/>
</dbReference>
<dbReference type="GO" id="GO:0005634">
    <property type="term" value="C:nucleus"/>
    <property type="evidence" value="ECO:0007669"/>
    <property type="project" value="TreeGrafter"/>
</dbReference>
<evidence type="ECO:0000256" key="7">
    <source>
        <dbReference type="SAM" id="MobiDB-lite"/>
    </source>
</evidence>
<proteinExistence type="predicted"/>
<evidence type="ECO:0000313" key="10">
    <source>
        <dbReference type="EMBL" id="KAK9868444.1"/>
    </source>
</evidence>
<dbReference type="Pfam" id="PF01585">
    <property type="entry name" value="G-patch"/>
    <property type="match status" value="1"/>
</dbReference>
<organism evidence="10 11">
    <name type="scientific">Apatococcus fuscideae</name>
    <dbReference type="NCBI Taxonomy" id="2026836"/>
    <lineage>
        <taxon>Eukaryota</taxon>
        <taxon>Viridiplantae</taxon>
        <taxon>Chlorophyta</taxon>
        <taxon>core chlorophytes</taxon>
        <taxon>Trebouxiophyceae</taxon>
        <taxon>Chlorellales</taxon>
        <taxon>Chlorellaceae</taxon>
        <taxon>Apatococcus</taxon>
    </lineage>
</organism>
<gene>
    <name evidence="10" type="ORF">WJX84_002286</name>
</gene>
<dbReference type="PROSITE" id="PS50174">
    <property type="entry name" value="G_PATCH"/>
    <property type="match status" value="1"/>
</dbReference>
<dbReference type="InterPro" id="IPR000467">
    <property type="entry name" value="G_patch_dom"/>
</dbReference>
<dbReference type="InterPro" id="IPR050851">
    <property type="entry name" value="mRNA_Cap_2O-Ribose_MeTrfase"/>
</dbReference>
<dbReference type="AlphaFoldDB" id="A0AAW1TFQ6"/>
<evidence type="ECO:0000256" key="2">
    <source>
        <dbReference type="ARBA" id="ARBA00021134"/>
    </source>
</evidence>
<evidence type="ECO:0000256" key="4">
    <source>
        <dbReference type="ARBA" id="ARBA00022679"/>
    </source>
</evidence>
<accession>A0AAW1TFQ6</accession>
<comment type="caution">
    <text evidence="10">The sequence shown here is derived from an EMBL/GenBank/DDBJ whole genome shotgun (WGS) entry which is preliminary data.</text>
</comment>
<keyword evidence="4" id="KW-0808">Transferase</keyword>
<evidence type="ECO:0000256" key="6">
    <source>
        <dbReference type="ARBA" id="ARBA00049477"/>
    </source>
</evidence>
<dbReference type="GO" id="GO:0006370">
    <property type="term" value="P:7-methylguanosine mRNA capping"/>
    <property type="evidence" value="ECO:0007669"/>
    <property type="project" value="TreeGrafter"/>
</dbReference>
<keyword evidence="11" id="KW-1185">Reference proteome</keyword>
<dbReference type="GO" id="GO:0120550">
    <property type="term" value="F:methyltransferase cap2 activity"/>
    <property type="evidence" value="ECO:0007669"/>
    <property type="project" value="UniProtKB-EC"/>
</dbReference>
<name>A0AAW1TFQ6_9CHLO</name>
<evidence type="ECO:0000256" key="5">
    <source>
        <dbReference type="ARBA" id="ARBA00022691"/>
    </source>
</evidence>
<dbReference type="InterPro" id="IPR025807">
    <property type="entry name" value="Adrift-typ_MeTrfase"/>
</dbReference>
<evidence type="ECO:0000256" key="3">
    <source>
        <dbReference type="ARBA" id="ARBA00022603"/>
    </source>
</evidence>
<dbReference type="PANTHER" id="PTHR16121">
    <property type="entry name" value="CAP-SPECIFIC MRNA (NUCLEOSIDE-2'-O-)-METHYLTRANSFERASE 1-RELATED"/>
    <property type="match status" value="1"/>
</dbReference>
<dbReference type="Pfam" id="PF01728">
    <property type="entry name" value="FtsJ"/>
    <property type="match status" value="1"/>
</dbReference>